<evidence type="ECO:0000313" key="11">
    <source>
        <dbReference type="Proteomes" id="UP000218767"/>
    </source>
</evidence>
<dbReference type="PANTHER" id="PTHR30572:SF4">
    <property type="entry name" value="ABC TRANSPORTER PERMEASE YTRF"/>
    <property type="match status" value="1"/>
</dbReference>
<name>A0A2A4X1B5_9GAMM</name>
<feature type="domain" description="ABC3 transporter permease C-terminal" evidence="8">
    <location>
        <begin position="277"/>
        <end position="401"/>
    </location>
</feature>
<sequence>MNLSYELNFTLRVLRKKLGFNALCILVIALGIAVSIPLYSLVRNMAYASLPFPDGERMISLVQVDARTNSELARNSFDSAQYLSLKEGSSSFDVLGAYFEAGVTFSDGDYAERFYGVEITAETLELAATVPVLGRSLLPSDQLPGAEPVILLGYDVWQNYYGGATDIVGKVSRVEGVPNTIIGVMPPGFKYPMAFEVWQPLTISSAIEPGVGKKFAIMGVLSEEASRRTATNEVQILMEQLAARYPQEYGDKLAKVSPFTHSAASDAFAIFNTVGGLAISIFLLVCLNVANLLTMRANERIEELAIRSAVGAGRLGLIVNVLLESLFICLIGTVLGVVTASVIIDSLYPFMLNLSEGGRTLPFWIDLRIDIEAIFVSLLLMFSLWFISGSLAAWRASGQNIGVMLGSDSKGATALRTGKFTRGMVLFQAVFSFFLLVVAGTFVFFLQKSYQNEYVDEVENYVSATISLAAPGYEDAVPREQYRQELKLRLIESIDQVQAASFTTGLPGDSGRRIRVATDGEIITDERPLARQYGIWVDNDYFQTMGFDLLQGRFFDVGDNMQSDSVVIVDDVFLSQFQYEESPIGRQIQLSIDNGETVTSARIIGVIARIGNERANNGDSLSTVYISSQQQSPPASYLVVKLNSDSASSLSNIERQIKGVGGSIDREISINLVKLLSEEVKEDNSEISIFISMFGGATFGVLILAIVGIYGLISRSVFARANEMGIRRAVGSSNLAIVKIFLGQGLFYIAAAVIVGGGGAILAVNLIQSLSGFDLYSSLFGVFVSVLAVVSVLIGCASYMPVRKVVALEPGEALHYE</sequence>
<dbReference type="Pfam" id="PF12704">
    <property type="entry name" value="MacB_PCD"/>
    <property type="match status" value="2"/>
</dbReference>
<evidence type="ECO:0000256" key="7">
    <source>
        <dbReference type="SAM" id="Phobius"/>
    </source>
</evidence>
<evidence type="ECO:0000259" key="9">
    <source>
        <dbReference type="Pfam" id="PF12704"/>
    </source>
</evidence>
<keyword evidence="4 7" id="KW-1133">Transmembrane helix</keyword>
<dbReference type="AlphaFoldDB" id="A0A2A4X1B5"/>
<evidence type="ECO:0000313" key="10">
    <source>
        <dbReference type="EMBL" id="PCI76284.1"/>
    </source>
</evidence>
<feature type="transmembrane region" description="Helical" evidence="7">
    <location>
        <begin position="373"/>
        <end position="394"/>
    </location>
</feature>
<evidence type="ECO:0000259" key="8">
    <source>
        <dbReference type="Pfam" id="PF02687"/>
    </source>
</evidence>
<feature type="transmembrane region" description="Helical" evidence="7">
    <location>
        <begin position="20"/>
        <end position="42"/>
    </location>
</feature>
<keyword evidence="3 7" id="KW-0812">Transmembrane</keyword>
<feature type="domain" description="MacB-like periplasmic core" evidence="9">
    <location>
        <begin position="432"/>
        <end position="646"/>
    </location>
</feature>
<dbReference type="GO" id="GO:0005886">
    <property type="term" value="C:plasma membrane"/>
    <property type="evidence" value="ECO:0007669"/>
    <property type="project" value="UniProtKB-SubCell"/>
</dbReference>
<dbReference type="Proteomes" id="UP000218767">
    <property type="component" value="Unassembled WGS sequence"/>
</dbReference>
<dbReference type="InterPro" id="IPR025857">
    <property type="entry name" value="MacB_PCD"/>
</dbReference>
<comment type="similarity">
    <text evidence="6">Belongs to the ABC-4 integral membrane protein family.</text>
</comment>
<dbReference type="InterPro" id="IPR003838">
    <property type="entry name" value="ABC3_permease_C"/>
</dbReference>
<gene>
    <name evidence="10" type="ORF">COB20_10900</name>
</gene>
<evidence type="ECO:0000256" key="1">
    <source>
        <dbReference type="ARBA" id="ARBA00004651"/>
    </source>
</evidence>
<reference evidence="11" key="1">
    <citation type="submission" date="2017-08" db="EMBL/GenBank/DDBJ databases">
        <title>A dynamic microbial community with high functional redundancy inhabits the cold, oxic subseafloor aquifer.</title>
        <authorList>
            <person name="Tully B.J."/>
            <person name="Wheat C.G."/>
            <person name="Glazer B.T."/>
            <person name="Huber J.A."/>
        </authorList>
    </citation>
    <scope>NUCLEOTIDE SEQUENCE [LARGE SCALE GENOMIC DNA]</scope>
</reference>
<feature type="transmembrane region" description="Helical" evidence="7">
    <location>
        <begin position="779"/>
        <end position="800"/>
    </location>
</feature>
<keyword evidence="2" id="KW-1003">Cell membrane</keyword>
<comment type="caution">
    <text evidence="10">The sequence shown here is derived from an EMBL/GenBank/DDBJ whole genome shotgun (WGS) entry which is preliminary data.</text>
</comment>
<evidence type="ECO:0000256" key="4">
    <source>
        <dbReference type="ARBA" id="ARBA00022989"/>
    </source>
</evidence>
<feature type="transmembrane region" description="Helical" evidence="7">
    <location>
        <begin position="748"/>
        <end position="767"/>
    </location>
</feature>
<evidence type="ECO:0000256" key="6">
    <source>
        <dbReference type="ARBA" id="ARBA00038076"/>
    </source>
</evidence>
<organism evidence="10 11">
    <name type="scientific">SAR86 cluster bacterium</name>
    <dbReference type="NCBI Taxonomy" id="2030880"/>
    <lineage>
        <taxon>Bacteria</taxon>
        <taxon>Pseudomonadati</taxon>
        <taxon>Pseudomonadota</taxon>
        <taxon>Gammaproteobacteria</taxon>
        <taxon>SAR86 cluster</taxon>
    </lineage>
</organism>
<evidence type="ECO:0000256" key="2">
    <source>
        <dbReference type="ARBA" id="ARBA00022475"/>
    </source>
</evidence>
<keyword evidence="5 7" id="KW-0472">Membrane</keyword>
<dbReference type="InterPro" id="IPR050250">
    <property type="entry name" value="Macrolide_Exporter_MacB"/>
</dbReference>
<dbReference type="GO" id="GO:0022857">
    <property type="term" value="F:transmembrane transporter activity"/>
    <property type="evidence" value="ECO:0007669"/>
    <property type="project" value="TreeGrafter"/>
</dbReference>
<dbReference type="PANTHER" id="PTHR30572">
    <property type="entry name" value="MEMBRANE COMPONENT OF TRANSPORTER-RELATED"/>
    <property type="match status" value="1"/>
</dbReference>
<evidence type="ECO:0000256" key="5">
    <source>
        <dbReference type="ARBA" id="ARBA00023136"/>
    </source>
</evidence>
<evidence type="ECO:0008006" key="12">
    <source>
        <dbReference type="Google" id="ProtNLM"/>
    </source>
</evidence>
<feature type="transmembrane region" description="Helical" evidence="7">
    <location>
        <begin position="315"/>
        <end position="344"/>
    </location>
</feature>
<proteinExistence type="inferred from homology"/>
<evidence type="ECO:0000256" key="3">
    <source>
        <dbReference type="ARBA" id="ARBA00022692"/>
    </source>
</evidence>
<feature type="domain" description="MacB-like periplasmic core" evidence="9">
    <location>
        <begin position="22"/>
        <end position="235"/>
    </location>
</feature>
<feature type="transmembrane region" description="Helical" evidence="7">
    <location>
        <begin position="425"/>
        <end position="446"/>
    </location>
</feature>
<dbReference type="EMBL" id="NVUL01000059">
    <property type="protein sequence ID" value="PCI76284.1"/>
    <property type="molecule type" value="Genomic_DNA"/>
</dbReference>
<feature type="transmembrane region" description="Helical" evidence="7">
    <location>
        <begin position="689"/>
        <end position="713"/>
    </location>
</feature>
<comment type="subcellular location">
    <subcellularLocation>
        <location evidence="1">Cell membrane</location>
        <topology evidence="1">Multi-pass membrane protein</topology>
    </subcellularLocation>
</comment>
<feature type="domain" description="ABC3 transporter permease C-terminal" evidence="8">
    <location>
        <begin position="698"/>
        <end position="809"/>
    </location>
</feature>
<protein>
    <recommendedName>
        <fullName evidence="12">ABC transporter permease</fullName>
    </recommendedName>
</protein>
<dbReference type="Pfam" id="PF02687">
    <property type="entry name" value="FtsX"/>
    <property type="match status" value="2"/>
</dbReference>
<feature type="transmembrane region" description="Helical" evidence="7">
    <location>
        <begin position="267"/>
        <end position="294"/>
    </location>
</feature>
<accession>A0A2A4X1B5</accession>